<evidence type="ECO:0000313" key="1">
    <source>
        <dbReference type="EMBL" id="JAH34385.1"/>
    </source>
</evidence>
<dbReference type="EMBL" id="GBXM01074192">
    <property type="protein sequence ID" value="JAH34385.1"/>
    <property type="molecule type" value="Transcribed_RNA"/>
</dbReference>
<accession>A0A0E9S154</accession>
<reference evidence="1" key="1">
    <citation type="submission" date="2014-11" db="EMBL/GenBank/DDBJ databases">
        <authorList>
            <person name="Amaro Gonzalez C."/>
        </authorList>
    </citation>
    <scope>NUCLEOTIDE SEQUENCE</scope>
</reference>
<dbReference type="AlphaFoldDB" id="A0A0E9S154"/>
<sequence>MFSFQSIRDCGCCSSMDLLIFLLSGAAYPSEEDRWAPAATTAHCF</sequence>
<name>A0A0E9S154_ANGAN</name>
<reference evidence="1" key="2">
    <citation type="journal article" date="2015" name="Fish Shellfish Immunol.">
        <title>Early steps in the European eel (Anguilla anguilla)-Vibrio vulnificus interaction in the gills: Role of the RtxA13 toxin.</title>
        <authorList>
            <person name="Callol A."/>
            <person name="Pajuelo D."/>
            <person name="Ebbesson L."/>
            <person name="Teles M."/>
            <person name="MacKenzie S."/>
            <person name="Amaro C."/>
        </authorList>
    </citation>
    <scope>NUCLEOTIDE SEQUENCE</scope>
</reference>
<protein>
    <submittedName>
        <fullName evidence="1">Uncharacterized protein</fullName>
    </submittedName>
</protein>
<organism evidence="1">
    <name type="scientific">Anguilla anguilla</name>
    <name type="common">European freshwater eel</name>
    <name type="synonym">Muraena anguilla</name>
    <dbReference type="NCBI Taxonomy" id="7936"/>
    <lineage>
        <taxon>Eukaryota</taxon>
        <taxon>Metazoa</taxon>
        <taxon>Chordata</taxon>
        <taxon>Craniata</taxon>
        <taxon>Vertebrata</taxon>
        <taxon>Euteleostomi</taxon>
        <taxon>Actinopterygii</taxon>
        <taxon>Neopterygii</taxon>
        <taxon>Teleostei</taxon>
        <taxon>Anguilliformes</taxon>
        <taxon>Anguillidae</taxon>
        <taxon>Anguilla</taxon>
    </lineage>
</organism>
<proteinExistence type="predicted"/>